<name>A0A934S4J1_9BACT</name>
<accession>A0A934S4J1</accession>
<dbReference type="Proteomes" id="UP000617628">
    <property type="component" value="Unassembled WGS sequence"/>
</dbReference>
<keyword evidence="2" id="KW-1185">Reference proteome</keyword>
<gene>
    <name evidence="1" type="ORF">JIN87_18515</name>
</gene>
<protein>
    <submittedName>
        <fullName evidence="1">Uncharacterized protein</fullName>
    </submittedName>
</protein>
<evidence type="ECO:0000313" key="1">
    <source>
        <dbReference type="EMBL" id="MBK1878883.1"/>
    </source>
</evidence>
<dbReference type="EMBL" id="JAENIL010000037">
    <property type="protein sequence ID" value="MBK1878883.1"/>
    <property type="molecule type" value="Genomic_DNA"/>
</dbReference>
<dbReference type="AlphaFoldDB" id="A0A934S4J1"/>
<proteinExistence type="predicted"/>
<dbReference type="RefSeq" id="WP_200357097.1">
    <property type="nucleotide sequence ID" value="NZ_JAENIL010000037.1"/>
</dbReference>
<comment type="caution">
    <text evidence="1">The sequence shown here is derived from an EMBL/GenBank/DDBJ whole genome shotgun (WGS) entry which is preliminary data.</text>
</comment>
<organism evidence="1 2">
    <name type="scientific">Pelagicoccus mobilis</name>
    <dbReference type="NCBI Taxonomy" id="415221"/>
    <lineage>
        <taxon>Bacteria</taxon>
        <taxon>Pseudomonadati</taxon>
        <taxon>Verrucomicrobiota</taxon>
        <taxon>Opitutia</taxon>
        <taxon>Puniceicoccales</taxon>
        <taxon>Pelagicoccaceae</taxon>
        <taxon>Pelagicoccus</taxon>
    </lineage>
</organism>
<sequence length="254" mass="27413">MKFLLTQKLLSARLHLALGILMLILQRSPILKLLAHAQHLQLGTPVARIIQAFALPAASLATPHALSGATNSSYSVDPDNPFTGKVGETVVIGFSINITPKSWSVDGDIPPGLRITDLRQRIEVENGLLVSSFGVISGDPTEAGSWDLTLTPWGNEDGTGEGPPTPLVITITIEPGETLPPTPPELSFERSDQTLAIIWQIDPNHNFTTVTSTDFKAWAPISATPQINGGQARIELPITSRENAFYRLALDEEE</sequence>
<reference evidence="1" key="1">
    <citation type="submission" date="2021-01" db="EMBL/GenBank/DDBJ databases">
        <title>Modified the classification status of verrucomicrobia.</title>
        <authorList>
            <person name="Feng X."/>
        </authorList>
    </citation>
    <scope>NUCLEOTIDE SEQUENCE</scope>
    <source>
        <strain evidence="1">KCTC 13126</strain>
    </source>
</reference>
<evidence type="ECO:0000313" key="2">
    <source>
        <dbReference type="Proteomes" id="UP000617628"/>
    </source>
</evidence>